<evidence type="ECO:0000313" key="1">
    <source>
        <dbReference type="EMBL" id="GGR61450.1"/>
    </source>
</evidence>
<dbReference type="Proteomes" id="UP000658320">
    <property type="component" value="Unassembled WGS sequence"/>
</dbReference>
<comment type="caution">
    <text evidence="1">The sequence shown here is derived from an EMBL/GenBank/DDBJ whole genome shotgun (WGS) entry which is preliminary data.</text>
</comment>
<name>A0A918FNV1_9ACTN</name>
<gene>
    <name evidence="1" type="ORF">GCM10010251_92860</name>
</gene>
<reference evidence="1" key="2">
    <citation type="submission" date="2020-09" db="EMBL/GenBank/DDBJ databases">
        <authorList>
            <person name="Sun Q."/>
            <person name="Ohkuma M."/>
        </authorList>
    </citation>
    <scope>NUCLEOTIDE SEQUENCE</scope>
    <source>
        <strain evidence="1">JCM 4346</strain>
    </source>
</reference>
<proteinExistence type="predicted"/>
<evidence type="ECO:0000313" key="2">
    <source>
        <dbReference type="Proteomes" id="UP000658320"/>
    </source>
</evidence>
<reference evidence="1" key="1">
    <citation type="journal article" date="2014" name="Int. J. Syst. Evol. Microbiol.">
        <title>Complete genome sequence of Corynebacterium casei LMG S-19264T (=DSM 44701T), isolated from a smear-ripened cheese.</title>
        <authorList>
            <consortium name="US DOE Joint Genome Institute (JGI-PGF)"/>
            <person name="Walter F."/>
            <person name="Albersmeier A."/>
            <person name="Kalinowski J."/>
            <person name="Ruckert C."/>
        </authorList>
    </citation>
    <scope>NUCLEOTIDE SEQUENCE</scope>
    <source>
        <strain evidence="1">JCM 4346</strain>
    </source>
</reference>
<sequence>MGMQINRPTPLLPASARRTFSILMPTETHWRKATCAEVDCPRYLNGWKAQVEVMTPEQIHLIKAAKYRYRVLAVKPGETWWLFEAGQACFQAADHRIQLGKPELFVVRDGDWRGNPRRTPTVRHRRPELWVEQFSEHQDKLARAREAGA</sequence>
<dbReference type="AlphaFoldDB" id="A0A918FNV1"/>
<keyword evidence="2" id="KW-1185">Reference proteome</keyword>
<organism evidence="1 2">
    <name type="scientific">Streptomyces aurantiogriseus</name>
    <dbReference type="NCBI Taxonomy" id="66870"/>
    <lineage>
        <taxon>Bacteria</taxon>
        <taxon>Bacillati</taxon>
        <taxon>Actinomycetota</taxon>
        <taxon>Actinomycetes</taxon>
        <taxon>Kitasatosporales</taxon>
        <taxon>Streptomycetaceae</taxon>
        <taxon>Streptomyces</taxon>
    </lineage>
</organism>
<dbReference type="EMBL" id="BMSX01000041">
    <property type="protein sequence ID" value="GGR61450.1"/>
    <property type="molecule type" value="Genomic_DNA"/>
</dbReference>
<protein>
    <submittedName>
        <fullName evidence="1">Uncharacterized protein</fullName>
    </submittedName>
</protein>
<dbReference type="RefSeq" id="WP_189944090.1">
    <property type="nucleotide sequence ID" value="NZ_BMSX01000041.1"/>
</dbReference>
<accession>A0A918FNV1</accession>